<dbReference type="Proteomes" id="UP001186974">
    <property type="component" value="Unassembled WGS sequence"/>
</dbReference>
<comment type="caution">
    <text evidence="1">The sequence shown here is derived from an EMBL/GenBank/DDBJ whole genome shotgun (WGS) entry which is preliminary data.</text>
</comment>
<accession>A0ACC3CXI4</accession>
<evidence type="ECO:0000313" key="2">
    <source>
        <dbReference type="Proteomes" id="UP001186974"/>
    </source>
</evidence>
<evidence type="ECO:0000313" key="1">
    <source>
        <dbReference type="EMBL" id="KAK3052057.1"/>
    </source>
</evidence>
<organism evidence="1 2">
    <name type="scientific">Coniosporium uncinatum</name>
    <dbReference type="NCBI Taxonomy" id="93489"/>
    <lineage>
        <taxon>Eukaryota</taxon>
        <taxon>Fungi</taxon>
        <taxon>Dikarya</taxon>
        <taxon>Ascomycota</taxon>
        <taxon>Pezizomycotina</taxon>
        <taxon>Dothideomycetes</taxon>
        <taxon>Dothideomycetes incertae sedis</taxon>
        <taxon>Coniosporium</taxon>
    </lineage>
</organism>
<dbReference type="EMBL" id="JAWDJW010010001">
    <property type="protein sequence ID" value="KAK3052057.1"/>
    <property type="molecule type" value="Genomic_DNA"/>
</dbReference>
<proteinExistence type="predicted"/>
<gene>
    <name evidence="1" type="ORF">LTS18_012316</name>
</gene>
<reference evidence="1" key="1">
    <citation type="submission" date="2024-09" db="EMBL/GenBank/DDBJ databases">
        <title>Black Yeasts Isolated from many extreme environments.</title>
        <authorList>
            <person name="Coleine C."/>
            <person name="Stajich J.E."/>
            <person name="Selbmann L."/>
        </authorList>
    </citation>
    <scope>NUCLEOTIDE SEQUENCE</scope>
    <source>
        <strain evidence="1">CCFEE 5737</strain>
    </source>
</reference>
<feature type="non-terminal residue" evidence="1">
    <location>
        <position position="293"/>
    </location>
</feature>
<keyword evidence="2" id="KW-1185">Reference proteome</keyword>
<sequence length="293" mass="32912">MLPGFAQNPAEPTAYYYSSKVGERRRRLTARKSIAKGTRIICEPPLLVLRLHNKDRDVMAAYDKLNPIQKSILVKTEWRFCGNRERVGGGGGGGQLQPEKLHGIQLIDLVRSNVVPIQIVPKVLSKPQALPFLALFPVSATLQHSCVPNVYCSWNPILGCFTGHVVRDILEGAPLTADWIKSALMTNKDRVEKLEAMGVTCKCVACGNSLDRELSDERRTNIKRLYGKLRNESPKMNPVFGMRLVKVMEQLLVEEKLALTYPLSPYFQASHFSIQLHDYEGALQWAQKQADND</sequence>
<name>A0ACC3CXI4_9PEZI</name>
<protein>
    <submittedName>
        <fullName evidence="1">Uncharacterized protein</fullName>
    </submittedName>
</protein>